<organism evidence="20 21">
    <name type="scientific">Tahibacter aquaticus</name>
    <dbReference type="NCBI Taxonomy" id="520092"/>
    <lineage>
        <taxon>Bacteria</taxon>
        <taxon>Pseudomonadati</taxon>
        <taxon>Pseudomonadota</taxon>
        <taxon>Gammaproteobacteria</taxon>
        <taxon>Lysobacterales</taxon>
        <taxon>Rhodanobacteraceae</taxon>
        <taxon>Tahibacter</taxon>
    </lineage>
</organism>
<dbReference type="AlphaFoldDB" id="A0A4R6YPU8"/>
<proteinExistence type="inferred from homology"/>
<dbReference type="InterPro" id="IPR003805">
    <property type="entry name" value="CobS"/>
</dbReference>
<keyword evidence="9 19" id="KW-0808">Transferase</keyword>
<comment type="catalytic activity">
    <reaction evidence="18 19">
        <text>alpha-ribazole 5'-phosphate + adenosylcob(III)inamide-GDP = adenosylcob(III)alamin 5'-phosphate + GMP + H(+)</text>
        <dbReference type="Rhea" id="RHEA:23560"/>
        <dbReference type="ChEBI" id="CHEBI:15378"/>
        <dbReference type="ChEBI" id="CHEBI:57918"/>
        <dbReference type="ChEBI" id="CHEBI:58115"/>
        <dbReference type="ChEBI" id="CHEBI:60487"/>
        <dbReference type="ChEBI" id="CHEBI:60493"/>
        <dbReference type="EC" id="2.7.8.26"/>
    </reaction>
</comment>
<dbReference type="GO" id="GO:0051073">
    <property type="term" value="F:adenosylcobinamide-GDP ribazoletransferase activity"/>
    <property type="evidence" value="ECO:0007669"/>
    <property type="project" value="UniProtKB-UniRule"/>
</dbReference>
<comment type="similarity">
    <text evidence="4 19">Belongs to the CobS family.</text>
</comment>
<comment type="cofactor">
    <cofactor evidence="1 19">
        <name>Mg(2+)</name>
        <dbReference type="ChEBI" id="CHEBI:18420"/>
    </cofactor>
</comment>
<evidence type="ECO:0000256" key="4">
    <source>
        <dbReference type="ARBA" id="ARBA00010561"/>
    </source>
</evidence>
<dbReference type="GO" id="GO:0005886">
    <property type="term" value="C:plasma membrane"/>
    <property type="evidence" value="ECO:0007669"/>
    <property type="project" value="UniProtKB-SubCell"/>
</dbReference>
<feature type="transmembrane region" description="Helical" evidence="19">
    <location>
        <begin position="197"/>
        <end position="217"/>
    </location>
</feature>
<keyword evidence="13 19" id="KW-0472">Membrane</keyword>
<evidence type="ECO:0000256" key="15">
    <source>
        <dbReference type="ARBA" id="ARBA00032605"/>
    </source>
</evidence>
<keyword evidence="12 19" id="KW-1133">Transmembrane helix</keyword>
<evidence type="ECO:0000256" key="10">
    <source>
        <dbReference type="ARBA" id="ARBA00022692"/>
    </source>
</evidence>
<gene>
    <name evidence="19" type="primary">cobS</name>
    <name evidence="20" type="ORF">DFR29_115155</name>
</gene>
<evidence type="ECO:0000256" key="1">
    <source>
        <dbReference type="ARBA" id="ARBA00001946"/>
    </source>
</evidence>
<dbReference type="PANTHER" id="PTHR34148:SF1">
    <property type="entry name" value="ADENOSYLCOBINAMIDE-GDP RIBAZOLETRANSFERASE"/>
    <property type="match status" value="1"/>
</dbReference>
<keyword evidence="11 19" id="KW-0460">Magnesium</keyword>
<dbReference type="HAMAP" id="MF_00719">
    <property type="entry name" value="CobS"/>
    <property type="match status" value="1"/>
</dbReference>
<evidence type="ECO:0000256" key="13">
    <source>
        <dbReference type="ARBA" id="ARBA00023136"/>
    </source>
</evidence>
<dbReference type="RefSeq" id="WP_166654262.1">
    <property type="nucleotide sequence ID" value="NZ_SNZH01000015.1"/>
</dbReference>
<dbReference type="PANTHER" id="PTHR34148">
    <property type="entry name" value="ADENOSYLCOBINAMIDE-GDP RIBAZOLETRANSFERASE"/>
    <property type="match status" value="1"/>
</dbReference>
<keyword evidence="7 19" id="KW-1003">Cell membrane</keyword>
<accession>A0A4R6YPU8</accession>
<dbReference type="UniPathway" id="UPA00148">
    <property type="reaction ID" value="UER00238"/>
</dbReference>
<evidence type="ECO:0000256" key="12">
    <source>
        <dbReference type="ARBA" id="ARBA00022989"/>
    </source>
</evidence>
<sequence length="251" mass="25909">MIPLLRLFATAVTFLTRLPLARWSYAEPERLAQASVFFPLVGAVVAAIAAGAAWLSLQLLPPALAPWCALATAIAVTGGFHEDGLADTADGLGGGFSRERKLEIMRDSRIGSYAGLALIVVLGGKYLALAQLSPANLFLALGLGHVLARWSVLPLAALLPYAREGAAANKPVADGIGARQVIAATLLSAALVAAAGWLAVLAALVSLIVVALAGLYFRRQLGGITGDTLGAANQFVELACYLAVAGAQRWT</sequence>
<comment type="caution">
    <text evidence="20">The sequence shown here is derived from an EMBL/GenBank/DDBJ whole genome shotgun (WGS) entry which is preliminary data.</text>
</comment>
<keyword evidence="10 19" id="KW-0812">Transmembrane</keyword>
<dbReference type="GO" id="GO:0009236">
    <property type="term" value="P:cobalamin biosynthetic process"/>
    <property type="evidence" value="ECO:0007669"/>
    <property type="project" value="UniProtKB-UniRule"/>
</dbReference>
<evidence type="ECO:0000313" key="21">
    <source>
        <dbReference type="Proteomes" id="UP000295293"/>
    </source>
</evidence>
<dbReference type="GO" id="GO:0008818">
    <property type="term" value="F:cobalamin 5'-phosphate synthase activity"/>
    <property type="evidence" value="ECO:0007669"/>
    <property type="project" value="UniProtKB-UniRule"/>
</dbReference>
<dbReference type="EMBL" id="SNZH01000015">
    <property type="protein sequence ID" value="TDR39765.1"/>
    <property type="molecule type" value="Genomic_DNA"/>
</dbReference>
<dbReference type="NCBIfam" id="TIGR00317">
    <property type="entry name" value="cobS"/>
    <property type="match status" value="1"/>
</dbReference>
<evidence type="ECO:0000256" key="19">
    <source>
        <dbReference type="HAMAP-Rule" id="MF_00719"/>
    </source>
</evidence>
<evidence type="ECO:0000256" key="3">
    <source>
        <dbReference type="ARBA" id="ARBA00004663"/>
    </source>
</evidence>
<evidence type="ECO:0000256" key="5">
    <source>
        <dbReference type="ARBA" id="ARBA00013200"/>
    </source>
</evidence>
<evidence type="ECO:0000256" key="11">
    <source>
        <dbReference type="ARBA" id="ARBA00022842"/>
    </source>
</evidence>
<keyword evidence="8 19" id="KW-0169">Cobalamin biosynthesis</keyword>
<evidence type="ECO:0000256" key="16">
    <source>
        <dbReference type="ARBA" id="ARBA00032853"/>
    </source>
</evidence>
<feature type="transmembrane region" description="Helical" evidence="19">
    <location>
        <begin position="110"/>
        <end position="129"/>
    </location>
</feature>
<comment type="function">
    <text evidence="14 19">Joins adenosylcobinamide-GDP and alpha-ribazole to generate adenosylcobalamin (Ado-cobalamin). Also synthesizes adenosylcobalamin 5'-phosphate from adenosylcobinamide-GDP and alpha-ribazole 5'-phosphate.</text>
</comment>
<evidence type="ECO:0000256" key="17">
    <source>
        <dbReference type="ARBA" id="ARBA00048623"/>
    </source>
</evidence>
<name>A0A4R6YPU8_9GAMM</name>
<evidence type="ECO:0000256" key="9">
    <source>
        <dbReference type="ARBA" id="ARBA00022679"/>
    </source>
</evidence>
<evidence type="ECO:0000256" key="8">
    <source>
        <dbReference type="ARBA" id="ARBA00022573"/>
    </source>
</evidence>
<comment type="caution">
    <text evidence="19">Lacks conserved residue(s) required for the propagation of feature annotation.</text>
</comment>
<dbReference type="Pfam" id="PF02654">
    <property type="entry name" value="CobS"/>
    <property type="match status" value="1"/>
</dbReference>
<evidence type="ECO:0000256" key="14">
    <source>
        <dbReference type="ARBA" id="ARBA00025228"/>
    </source>
</evidence>
<evidence type="ECO:0000256" key="2">
    <source>
        <dbReference type="ARBA" id="ARBA00004651"/>
    </source>
</evidence>
<evidence type="ECO:0000256" key="18">
    <source>
        <dbReference type="ARBA" id="ARBA00049504"/>
    </source>
</evidence>
<evidence type="ECO:0000256" key="7">
    <source>
        <dbReference type="ARBA" id="ARBA00022475"/>
    </source>
</evidence>
<reference evidence="20 21" key="1">
    <citation type="submission" date="2019-03" db="EMBL/GenBank/DDBJ databases">
        <title>Genomic Encyclopedia of Type Strains, Phase IV (KMG-IV): sequencing the most valuable type-strain genomes for metagenomic binning, comparative biology and taxonomic classification.</title>
        <authorList>
            <person name="Goeker M."/>
        </authorList>
    </citation>
    <scope>NUCLEOTIDE SEQUENCE [LARGE SCALE GENOMIC DNA]</scope>
    <source>
        <strain evidence="20 21">DSM 21667</strain>
    </source>
</reference>
<dbReference type="EC" id="2.7.8.26" evidence="5 19"/>
<comment type="catalytic activity">
    <reaction evidence="17 19">
        <text>alpha-ribazole + adenosylcob(III)inamide-GDP = adenosylcob(III)alamin + GMP + H(+)</text>
        <dbReference type="Rhea" id="RHEA:16049"/>
        <dbReference type="ChEBI" id="CHEBI:10329"/>
        <dbReference type="ChEBI" id="CHEBI:15378"/>
        <dbReference type="ChEBI" id="CHEBI:18408"/>
        <dbReference type="ChEBI" id="CHEBI:58115"/>
        <dbReference type="ChEBI" id="CHEBI:60487"/>
        <dbReference type="EC" id="2.7.8.26"/>
    </reaction>
</comment>
<comment type="subcellular location">
    <subcellularLocation>
        <location evidence="2 19">Cell membrane</location>
        <topology evidence="2 19">Multi-pass membrane protein</topology>
    </subcellularLocation>
</comment>
<protein>
    <recommendedName>
        <fullName evidence="6 19">Adenosylcobinamide-GDP ribazoletransferase</fullName>
        <ecNumber evidence="5 19">2.7.8.26</ecNumber>
    </recommendedName>
    <alternativeName>
        <fullName evidence="16 19">Cobalamin synthase</fullName>
    </alternativeName>
    <alternativeName>
        <fullName evidence="15 19">Cobalamin-5'-phosphate synthase</fullName>
    </alternativeName>
</protein>
<dbReference type="Proteomes" id="UP000295293">
    <property type="component" value="Unassembled WGS sequence"/>
</dbReference>
<feature type="transmembrane region" description="Helical" evidence="19">
    <location>
        <begin position="36"/>
        <end position="57"/>
    </location>
</feature>
<comment type="pathway">
    <text evidence="3 19">Cofactor biosynthesis; adenosylcobalamin biosynthesis; adenosylcobalamin from cob(II)yrinate a,c-diamide: step 7/7.</text>
</comment>
<evidence type="ECO:0000256" key="6">
    <source>
        <dbReference type="ARBA" id="ARBA00015850"/>
    </source>
</evidence>
<keyword evidence="21" id="KW-1185">Reference proteome</keyword>
<evidence type="ECO:0000313" key="20">
    <source>
        <dbReference type="EMBL" id="TDR39765.1"/>
    </source>
</evidence>